<comment type="caution">
    <text evidence="2">The sequence shown here is derived from an EMBL/GenBank/DDBJ whole genome shotgun (WGS) entry which is preliminary data.</text>
</comment>
<feature type="compositionally biased region" description="Polar residues" evidence="1">
    <location>
        <begin position="365"/>
        <end position="379"/>
    </location>
</feature>
<sequence>MDDSYETRYWNFHDIEYCSWLTPTSNRLFSMHWMTMLSHKKRKKQQQMGSWNMDSIAHHILQNPECGHPTHTHTHEPLHRECTAVATKSGDNNDNDDNSAVVVASQHVKHYKQSLMKLNQVLLEKQKSSQWLVVTMDEPASSSKRRHSDQSHSGCDTMDSSDNSDTDTVLIKECSPSNSVSDLQSHYQHGYQYQYSYHHHQQQQQQQQQQQSSSQSQSQLQLQSQQDGTSLRQSQSDHTNCSVSQPSDNGLNIRIHAMAIHSKRHQTPVEHDRVDNAKSSMASFCKLITPTPSIDSDQIGHCDLSKGKNINVNVNVNVNVKANTNVNINDRIATISTDDDNDNDDEDEDEKEVRRETHHIVPSCITPQTNKQQSTSSPSMAGKQLLKNSPLSISSRYCHMDCPLLPPPPPPPPLLPPPPPPSFPSLMSVTAQSDSNLLSQRRRPAILANVHENKERFPLLRQQSHGIMSSKHCNSFELDSKRVHTKESRSCSIQVGHDSEQHPPTLVASRKIPLVRLNHPANISSLSQSRLIAATDATHMTRRKWTSEDLRRIRNERRRKQQLPHYTSPQKFHNNNNYNYNNDSNGNNKIIKSTKQEFLCRPVLTPTQRTHGTRFYGSKHNNLTPFGEGNNNNNDPTPLCSSDSEEVIDL</sequence>
<name>X6NU53_RETFI</name>
<evidence type="ECO:0000313" key="3">
    <source>
        <dbReference type="Proteomes" id="UP000023152"/>
    </source>
</evidence>
<feature type="compositionally biased region" description="Acidic residues" evidence="1">
    <location>
        <begin position="337"/>
        <end position="350"/>
    </location>
</feature>
<feature type="compositionally biased region" description="Low complexity" evidence="1">
    <location>
        <begin position="197"/>
        <end position="226"/>
    </location>
</feature>
<feature type="compositionally biased region" description="Low complexity" evidence="1">
    <location>
        <begin position="574"/>
        <end position="588"/>
    </location>
</feature>
<reference evidence="2 3" key="1">
    <citation type="journal article" date="2013" name="Curr. Biol.">
        <title>The Genome of the Foraminiferan Reticulomyxa filosa.</title>
        <authorList>
            <person name="Glockner G."/>
            <person name="Hulsmann N."/>
            <person name="Schleicher M."/>
            <person name="Noegel A.A."/>
            <person name="Eichinger L."/>
            <person name="Gallinger C."/>
            <person name="Pawlowski J."/>
            <person name="Sierra R."/>
            <person name="Euteneuer U."/>
            <person name="Pillet L."/>
            <person name="Moustafa A."/>
            <person name="Platzer M."/>
            <person name="Groth M."/>
            <person name="Szafranski K."/>
            <person name="Schliwa M."/>
        </authorList>
    </citation>
    <scope>NUCLEOTIDE SEQUENCE [LARGE SCALE GENOMIC DNA]</scope>
</reference>
<proteinExistence type="predicted"/>
<feature type="region of interest" description="Disordered" evidence="1">
    <location>
        <begin position="603"/>
        <end position="650"/>
    </location>
</feature>
<protein>
    <submittedName>
        <fullName evidence="2">Myb domain-containing protein</fullName>
    </submittedName>
</protein>
<keyword evidence="3" id="KW-1185">Reference proteome</keyword>
<feature type="region of interest" description="Disordered" evidence="1">
    <location>
        <begin position="197"/>
        <end position="249"/>
    </location>
</feature>
<feature type="compositionally biased region" description="Polar residues" evidence="1">
    <location>
        <begin position="564"/>
        <end position="573"/>
    </location>
</feature>
<feature type="compositionally biased region" description="Low complexity" evidence="1">
    <location>
        <begin position="156"/>
        <end position="168"/>
    </location>
</feature>
<feature type="region of interest" description="Disordered" evidence="1">
    <location>
        <begin position="335"/>
        <end position="383"/>
    </location>
</feature>
<evidence type="ECO:0000313" key="2">
    <source>
        <dbReference type="EMBL" id="ETO29536.1"/>
    </source>
</evidence>
<feature type="region of interest" description="Disordered" evidence="1">
    <location>
        <begin position="137"/>
        <end position="169"/>
    </location>
</feature>
<feature type="compositionally biased region" description="Polar residues" evidence="1">
    <location>
        <begin position="619"/>
        <end position="642"/>
    </location>
</feature>
<dbReference type="AlphaFoldDB" id="X6NU53"/>
<accession>X6NU53</accession>
<feature type="compositionally biased region" description="Polar residues" evidence="1">
    <location>
        <begin position="227"/>
        <end position="249"/>
    </location>
</feature>
<gene>
    <name evidence="2" type="ORF">RFI_07586</name>
</gene>
<feature type="region of interest" description="Disordered" evidence="1">
    <location>
        <begin position="552"/>
        <end position="589"/>
    </location>
</feature>
<organism evidence="2 3">
    <name type="scientific">Reticulomyxa filosa</name>
    <dbReference type="NCBI Taxonomy" id="46433"/>
    <lineage>
        <taxon>Eukaryota</taxon>
        <taxon>Sar</taxon>
        <taxon>Rhizaria</taxon>
        <taxon>Retaria</taxon>
        <taxon>Foraminifera</taxon>
        <taxon>Monothalamids</taxon>
        <taxon>Reticulomyxidae</taxon>
        <taxon>Reticulomyxa</taxon>
    </lineage>
</organism>
<evidence type="ECO:0000256" key="1">
    <source>
        <dbReference type="SAM" id="MobiDB-lite"/>
    </source>
</evidence>
<dbReference type="Proteomes" id="UP000023152">
    <property type="component" value="Unassembled WGS sequence"/>
</dbReference>
<dbReference type="EMBL" id="ASPP01006000">
    <property type="protein sequence ID" value="ETO29536.1"/>
    <property type="molecule type" value="Genomic_DNA"/>
</dbReference>